<dbReference type="CDD" id="cd06577">
    <property type="entry name" value="PASTA_pknB"/>
    <property type="match status" value="1"/>
</dbReference>
<evidence type="ECO:0000256" key="2">
    <source>
        <dbReference type="SAM" id="SignalP"/>
    </source>
</evidence>
<dbReference type="InterPro" id="IPR005543">
    <property type="entry name" value="PASTA_dom"/>
</dbReference>
<sequence length="225" mass="23219">MRTTRTSAAAALLLAALTACGPTTDTDTDAKSTDPIPTAPTPAAPAPKSSAVSDDEATQEPSTAAKTTAKLPEMVGKGLQSAQDEAQAVGFYHLTSHDALGRGRNQILDRSWKVCSQTPTPGTHSTDTKIDFGTVKLEETCPAGGEQGEPEKAGSTMPNFVGKSVKVARQALDASTSITVDDVSGQDRMVLLESNWQVCSTDPAAGAKLDGQPVTIGAVKFGESC</sequence>
<feature type="chain" id="PRO_5045574772" evidence="2">
    <location>
        <begin position="22"/>
        <end position="225"/>
    </location>
</feature>
<organism evidence="4 5">
    <name type="scientific">Streptomyces chlorus</name>
    <dbReference type="NCBI Taxonomy" id="887452"/>
    <lineage>
        <taxon>Bacteria</taxon>
        <taxon>Bacillati</taxon>
        <taxon>Actinomycetota</taxon>
        <taxon>Actinomycetes</taxon>
        <taxon>Kitasatosporales</taxon>
        <taxon>Streptomycetaceae</taxon>
        <taxon>Streptomyces</taxon>
    </lineage>
</organism>
<accession>A0ABW1E0X2</accession>
<reference evidence="5" key="1">
    <citation type="journal article" date="2019" name="Int. J. Syst. Evol. Microbiol.">
        <title>The Global Catalogue of Microorganisms (GCM) 10K type strain sequencing project: providing services to taxonomists for standard genome sequencing and annotation.</title>
        <authorList>
            <consortium name="The Broad Institute Genomics Platform"/>
            <consortium name="The Broad Institute Genome Sequencing Center for Infectious Disease"/>
            <person name="Wu L."/>
            <person name="Ma J."/>
        </authorList>
    </citation>
    <scope>NUCLEOTIDE SEQUENCE [LARGE SCALE GENOMIC DNA]</scope>
    <source>
        <strain evidence="5">JCM 10411</strain>
    </source>
</reference>
<keyword evidence="5" id="KW-1185">Reference proteome</keyword>
<evidence type="ECO:0000313" key="5">
    <source>
        <dbReference type="Proteomes" id="UP001596180"/>
    </source>
</evidence>
<evidence type="ECO:0000259" key="3">
    <source>
        <dbReference type="Pfam" id="PF03793"/>
    </source>
</evidence>
<feature type="domain" description="PASTA" evidence="3">
    <location>
        <begin position="156"/>
        <end position="216"/>
    </location>
</feature>
<feature type="signal peptide" evidence="2">
    <location>
        <begin position="1"/>
        <end position="21"/>
    </location>
</feature>
<dbReference type="RefSeq" id="WP_381365664.1">
    <property type="nucleotide sequence ID" value="NZ_JBHSOA010000047.1"/>
</dbReference>
<dbReference type="Pfam" id="PF03793">
    <property type="entry name" value="PASTA"/>
    <property type="match status" value="1"/>
</dbReference>
<comment type="caution">
    <text evidence="4">The sequence shown here is derived from an EMBL/GenBank/DDBJ whole genome shotgun (WGS) entry which is preliminary data.</text>
</comment>
<gene>
    <name evidence="4" type="ORF">ACFPZI_22255</name>
</gene>
<dbReference type="Proteomes" id="UP001596180">
    <property type="component" value="Unassembled WGS sequence"/>
</dbReference>
<keyword evidence="2" id="KW-0732">Signal</keyword>
<feature type="region of interest" description="Disordered" evidence="1">
    <location>
        <begin position="21"/>
        <end position="71"/>
    </location>
</feature>
<evidence type="ECO:0000256" key="1">
    <source>
        <dbReference type="SAM" id="MobiDB-lite"/>
    </source>
</evidence>
<name>A0ABW1E0X2_9ACTN</name>
<dbReference type="PROSITE" id="PS51257">
    <property type="entry name" value="PROKAR_LIPOPROTEIN"/>
    <property type="match status" value="1"/>
</dbReference>
<protein>
    <submittedName>
        <fullName evidence="4">PASTA domain-containing protein</fullName>
    </submittedName>
</protein>
<evidence type="ECO:0000313" key="4">
    <source>
        <dbReference type="EMBL" id="MFC5854416.1"/>
    </source>
</evidence>
<proteinExistence type="predicted"/>
<dbReference type="EMBL" id="JBHSOA010000047">
    <property type="protein sequence ID" value="MFC5854416.1"/>
    <property type="molecule type" value="Genomic_DNA"/>
</dbReference>
<dbReference type="Gene3D" id="3.30.10.20">
    <property type="match status" value="1"/>
</dbReference>